<evidence type="ECO:0000313" key="2">
    <source>
        <dbReference type="Proteomes" id="UP000006253"/>
    </source>
</evidence>
<evidence type="ECO:0000313" key="1">
    <source>
        <dbReference type="EMBL" id="EKO16722.1"/>
    </source>
</evidence>
<protein>
    <submittedName>
        <fullName evidence="1">Uncharacterized protein</fullName>
    </submittedName>
</protein>
<reference evidence="1 2" key="1">
    <citation type="submission" date="2012-10" db="EMBL/GenBank/DDBJ databases">
        <authorList>
            <person name="Harkins D.M."/>
            <person name="Durkin A.S."/>
            <person name="Brinkac L.M."/>
            <person name="Selengut J.D."/>
            <person name="Sanka R."/>
            <person name="DePew J."/>
            <person name="Purushe J."/>
            <person name="Peacock S.J."/>
            <person name="Thaipadungpanit J."/>
            <person name="Wuthiekanun V.W."/>
            <person name="Day N.P."/>
            <person name="Vinetz J.M."/>
            <person name="Sutton G.G."/>
            <person name="Nelson W.C."/>
            <person name="Fouts D.E."/>
        </authorList>
    </citation>
    <scope>NUCLEOTIDE SEQUENCE [LARGE SCALE GENOMIC DNA]</scope>
    <source>
        <strain evidence="1 2">H1</strain>
    </source>
</reference>
<dbReference type="AlphaFoldDB" id="A0A0E2BHH8"/>
<comment type="caution">
    <text evidence="1">The sequence shown here is derived from an EMBL/GenBank/DDBJ whole genome shotgun (WGS) entry which is preliminary data.</text>
</comment>
<sequence length="49" mass="5605">MRPGSKRKYRITFLSCNLLTGAKELGSAKLDSPEFSYFKFIGLKCKLLF</sequence>
<dbReference type="EMBL" id="AHMY02000022">
    <property type="protein sequence ID" value="EKO16722.1"/>
    <property type="molecule type" value="Genomic_DNA"/>
</dbReference>
<gene>
    <name evidence="1" type="ORF">LEP1GSC081_2631</name>
</gene>
<proteinExistence type="predicted"/>
<name>A0A0E2BHH8_9LEPT</name>
<dbReference type="Proteomes" id="UP000006253">
    <property type="component" value="Unassembled WGS sequence"/>
</dbReference>
<accession>A0A0E2BHH8</accession>
<organism evidence="1 2">
    <name type="scientific">Leptospira kirschneri str. H1</name>
    <dbReference type="NCBI Taxonomy" id="1049966"/>
    <lineage>
        <taxon>Bacteria</taxon>
        <taxon>Pseudomonadati</taxon>
        <taxon>Spirochaetota</taxon>
        <taxon>Spirochaetia</taxon>
        <taxon>Leptospirales</taxon>
        <taxon>Leptospiraceae</taxon>
        <taxon>Leptospira</taxon>
    </lineage>
</organism>